<evidence type="ECO:0000313" key="4">
    <source>
        <dbReference type="Proteomes" id="UP000005950"/>
    </source>
</evidence>
<dbReference type="RefSeq" id="WP_006059035.1">
    <property type="nucleotide sequence ID" value="NZ_GG657556.1"/>
</dbReference>
<dbReference type="InterPro" id="IPR036526">
    <property type="entry name" value="C-N_Hydrolase_sf"/>
</dbReference>
<dbReference type="STRING" id="545696.HOLDEFILI_01845"/>
<sequence>MNKFKIALVQHKTKSTDVQENTALALRYIAEAKQANADFILFPECFLTSYTFPEICETFQPVKSLESDPDFHAWCENALHDECDTLNTIRQAAKRHAIGVEITAFTQGKKYPQNSAYLIDRNGAVLMKYSKVHTCDFSFERYLESGEEFKVCHFEDLCLGTMICYDREYPESTRELMLQGAELILIPNDCGDIKPFRLQELSVAAMQNQVGVAMANPPGEKAGCSCAFHPQVWDCQDNCLTVTSESEAGLIYATFDIDALRAYRKREDLGKYRKVNAYRHLCLNSND</sequence>
<gene>
    <name evidence="3" type="ORF">HOLDEFILI_01845</name>
</gene>
<dbReference type="InterPro" id="IPR003010">
    <property type="entry name" value="C-N_Hydrolase"/>
</dbReference>
<feature type="domain" description="CN hydrolase" evidence="2">
    <location>
        <begin position="4"/>
        <end position="257"/>
    </location>
</feature>
<dbReference type="eggNOG" id="COG0388">
    <property type="taxonomic scope" value="Bacteria"/>
</dbReference>
<organism evidence="3 4">
    <name type="scientific">Holdemania filiformis DSM 12042</name>
    <dbReference type="NCBI Taxonomy" id="545696"/>
    <lineage>
        <taxon>Bacteria</taxon>
        <taxon>Bacillati</taxon>
        <taxon>Bacillota</taxon>
        <taxon>Erysipelotrichia</taxon>
        <taxon>Erysipelotrichales</taxon>
        <taxon>Erysipelotrichaceae</taxon>
        <taxon>Holdemania</taxon>
    </lineage>
</organism>
<dbReference type="AlphaFoldDB" id="B9Y7Q0"/>
<evidence type="ECO:0000256" key="1">
    <source>
        <dbReference type="ARBA" id="ARBA00022801"/>
    </source>
</evidence>
<proteinExistence type="predicted"/>
<dbReference type="PROSITE" id="PS50263">
    <property type="entry name" value="CN_HYDROLASE"/>
    <property type="match status" value="1"/>
</dbReference>
<dbReference type="HOGENOM" id="CLU_030130_3_4_9"/>
<dbReference type="GO" id="GO:0016811">
    <property type="term" value="F:hydrolase activity, acting on carbon-nitrogen (but not peptide) bonds, in linear amides"/>
    <property type="evidence" value="ECO:0007669"/>
    <property type="project" value="TreeGrafter"/>
</dbReference>
<protein>
    <submittedName>
        <fullName evidence="3">Hydrolase, carbon-nitrogen family</fullName>
    </submittedName>
</protein>
<dbReference type="Proteomes" id="UP000005950">
    <property type="component" value="Unassembled WGS sequence"/>
</dbReference>
<dbReference type="SUPFAM" id="SSF56317">
    <property type="entry name" value="Carbon-nitrogen hydrolase"/>
    <property type="match status" value="1"/>
</dbReference>
<comment type="caution">
    <text evidence="3">The sequence shown here is derived from an EMBL/GenBank/DDBJ whole genome shotgun (WGS) entry which is preliminary data.</text>
</comment>
<dbReference type="Gene3D" id="3.60.110.10">
    <property type="entry name" value="Carbon-nitrogen hydrolase"/>
    <property type="match status" value="1"/>
</dbReference>
<dbReference type="CDD" id="cd07197">
    <property type="entry name" value="nitrilase"/>
    <property type="match status" value="1"/>
</dbReference>
<dbReference type="EMBL" id="ACCF01000102">
    <property type="protein sequence ID" value="EEF67982.1"/>
    <property type="molecule type" value="Genomic_DNA"/>
</dbReference>
<keyword evidence="1 3" id="KW-0378">Hydrolase</keyword>
<dbReference type="PANTHER" id="PTHR43674:SF16">
    <property type="entry name" value="CARBON-NITROGEN FAMILY, PUTATIVE (AFU_ORTHOLOGUE AFUA_5G02350)-RELATED"/>
    <property type="match status" value="1"/>
</dbReference>
<dbReference type="Pfam" id="PF00795">
    <property type="entry name" value="CN_hydrolase"/>
    <property type="match status" value="1"/>
</dbReference>
<accession>B9Y7Q0</accession>
<reference evidence="3 4" key="1">
    <citation type="submission" date="2008-12" db="EMBL/GenBank/DDBJ databases">
        <authorList>
            <person name="Fulton L."/>
            <person name="Clifton S."/>
            <person name="Fulton B."/>
            <person name="Xu J."/>
            <person name="Minx P."/>
            <person name="Pepin K.H."/>
            <person name="Johnson M."/>
            <person name="Bhonagiri V."/>
            <person name="Nash W.E."/>
            <person name="Mardis E.R."/>
            <person name="Wilson R.K."/>
        </authorList>
    </citation>
    <scope>NUCLEOTIDE SEQUENCE [LARGE SCALE GENOMIC DNA]</scope>
    <source>
        <strain evidence="3 4">DSM 12042</strain>
    </source>
</reference>
<name>B9Y7Q0_9FIRM</name>
<reference evidence="3 4" key="2">
    <citation type="submission" date="2009-02" db="EMBL/GenBank/DDBJ databases">
        <title>Draft genome sequence of Holdemania filiformis DSM 12042.</title>
        <authorList>
            <person name="Sudarsanam P."/>
            <person name="Ley R."/>
            <person name="Guruge J."/>
            <person name="Turnbaugh P.J."/>
            <person name="Mahowald M."/>
            <person name="Liep D."/>
            <person name="Gordon J."/>
        </authorList>
    </citation>
    <scope>NUCLEOTIDE SEQUENCE [LARGE SCALE GENOMIC DNA]</scope>
    <source>
        <strain evidence="3 4">DSM 12042</strain>
    </source>
</reference>
<dbReference type="PANTHER" id="PTHR43674">
    <property type="entry name" value="NITRILASE C965.09-RELATED"/>
    <property type="match status" value="1"/>
</dbReference>
<evidence type="ECO:0000259" key="2">
    <source>
        <dbReference type="PROSITE" id="PS50263"/>
    </source>
</evidence>
<dbReference type="OrthoDB" id="9811121at2"/>
<evidence type="ECO:0000313" key="3">
    <source>
        <dbReference type="EMBL" id="EEF67982.1"/>
    </source>
</evidence>
<dbReference type="InterPro" id="IPR050345">
    <property type="entry name" value="Aliph_Amidase/BUP"/>
</dbReference>